<protein>
    <submittedName>
        <fullName evidence="1">Uncharacterized protein</fullName>
    </submittedName>
</protein>
<keyword evidence="2" id="KW-1185">Reference proteome</keyword>
<gene>
    <name evidence="1" type="ORF">KFK09_009015</name>
</gene>
<reference evidence="1" key="1">
    <citation type="journal article" date="2022" name="Front. Genet.">
        <title>Chromosome-Scale Assembly of the Dendrobium nobile Genome Provides Insights Into the Molecular Mechanism of the Biosynthesis of the Medicinal Active Ingredient of Dendrobium.</title>
        <authorList>
            <person name="Xu Q."/>
            <person name="Niu S.-C."/>
            <person name="Li K.-L."/>
            <person name="Zheng P.-J."/>
            <person name="Zhang X.-J."/>
            <person name="Jia Y."/>
            <person name="Liu Y."/>
            <person name="Niu Y.-X."/>
            <person name="Yu L.-H."/>
            <person name="Chen D.-F."/>
            <person name="Zhang G.-Q."/>
        </authorList>
    </citation>
    <scope>NUCLEOTIDE SEQUENCE</scope>
    <source>
        <tissue evidence="1">Leaf</tissue>
    </source>
</reference>
<organism evidence="1 2">
    <name type="scientific">Dendrobium nobile</name>
    <name type="common">Orchid</name>
    <dbReference type="NCBI Taxonomy" id="94219"/>
    <lineage>
        <taxon>Eukaryota</taxon>
        <taxon>Viridiplantae</taxon>
        <taxon>Streptophyta</taxon>
        <taxon>Embryophyta</taxon>
        <taxon>Tracheophyta</taxon>
        <taxon>Spermatophyta</taxon>
        <taxon>Magnoliopsida</taxon>
        <taxon>Liliopsida</taxon>
        <taxon>Asparagales</taxon>
        <taxon>Orchidaceae</taxon>
        <taxon>Epidendroideae</taxon>
        <taxon>Malaxideae</taxon>
        <taxon>Dendrobiinae</taxon>
        <taxon>Dendrobium</taxon>
    </lineage>
</organism>
<proteinExistence type="predicted"/>
<dbReference type="EMBL" id="JAGYWB010000007">
    <property type="protein sequence ID" value="KAI0516343.1"/>
    <property type="molecule type" value="Genomic_DNA"/>
</dbReference>
<evidence type="ECO:0000313" key="1">
    <source>
        <dbReference type="EMBL" id="KAI0516343.1"/>
    </source>
</evidence>
<dbReference type="AlphaFoldDB" id="A0A8T3BSG2"/>
<evidence type="ECO:0000313" key="2">
    <source>
        <dbReference type="Proteomes" id="UP000829196"/>
    </source>
</evidence>
<accession>A0A8T3BSG2</accession>
<sequence length="175" mass="19710">MVIRFVFKPQQRLLFPLRRLLLLRLKGNKFTLALSVSSSPTRLSTFPHSHNTVSLSLSVFLSRSVYLVYLSETEHHCATGELCHGTPAAPWPQHLCRLSLSPILRHGNRFLFGRNSSQGRNQLHEMAEGPNRPATSQRTRILAADLPVALWSLLPLPASPRGNPTWQKHTARILP</sequence>
<comment type="caution">
    <text evidence="1">The sequence shown here is derived from an EMBL/GenBank/DDBJ whole genome shotgun (WGS) entry which is preliminary data.</text>
</comment>
<name>A0A8T3BSG2_DENNO</name>
<dbReference type="Proteomes" id="UP000829196">
    <property type="component" value="Unassembled WGS sequence"/>
</dbReference>